<dbReference type="GO" id="GO:0003677">
    <property type="term" value="F:DNA binding"/>
    <property type="evidence" value="ECO:0007669"/>
    <property type="project" value="UniProtKB-KW"/>
</dbReference>
<dbReference type="InterPro" id="IPR028978">
    <property type="entry name" value="Chorismate_lyase_/UTRA_dom_sf"/>
</dbReference>
<dbReference type="PANTHER" id="PTHR44846:SF17">
    <property type="entry name" value="GNTR-FAMILY TRANSCRIPTIONAL REGULATOR"/>
    <property type="match status" value="1"/>
</dbReference>
<dbReference type="RefSeq" id="WP_160161531.1">
    <property type="nucleotide sequence ID" value="NZ_BIFH01000023.1"/>
</dbReference>
<evidence type="ECO:0000256" key="3">
    <source>
        <dbReference type="ARBA" id="ARBA00023163"/>
    </source>
</evidence>
<protein>
    <submittedName>
        <fullName evidence="5">GntR family transcriptional regulator</fullName>
    </submittedName>
</protein>
<name>A0A401YRB8_9ACTN</name>
<comment type="caution">
    <text evidence="5">The sequence shown here is derived from an EMBL/GenBank/DDBJ whole genome shotgun (WGS) entry which is preliminary data.</text>
</comment>
<dbReference type="InterPro" id="IPR036390">
    <property type="entry name" value="WH_DNA-bd_sf"/>
</dbReference>
<gene>
    <name evidence="5" type="ORF">EHYA_04814</name>
</gene>
<evidence type="ECO:0000313" key="6">
    <source>
        <dbReference type="Proteomes" id="UP000286931"/>
    </source>
</evidence>
<dbReference type="GO" id="GO:0045892">
    <property type="term" value="P:negative regulation of DNA-templated transcription"/>
    <property type="evidence" value="ECO:0007669"/>
    <property type="project" value="TreeGrafter"/>
</dbReference>
<organism evidence="5 6">
    <name type="scientific">Embleya hyalina</name>
    <dbReference type="NCBI Taxonomy" id="516124"/>
    <lineage>
        <taxon>Bacteria</taxon>
        <taxon>Bacillati</taxon>
        <taxon>Actinomycetota</taxon>
        <taxon>Actinomycetes</taxon>
        <taxon>Kitasatosporales</taxon>
        <taxon>Streptomycetaceae</taxon>
        <taxon>Embleya</taxon>
    </lineage>
</organism>
<dbReference type="InterPro" id="IPR050679">
    <property type="entry name" value="Bact_HTH_transcr_reg"/>
</dbReference>
<dbReference type="InterPro" id="IPR000524">
    <property type="entry name" value="Tscrpt_reg_HTH_GntR"/>
</dbReference>
<dbReference type="OrthoDB" id="3214900at2"/>
<evidence type="ECO:0000256" key="2">
    <source>
        <dbReference type="ARBA" id="ARBA00023125"/>
    </source>
</evidence>
<dbReference type="PANTHER" id="PTHR44846">
    <property type="entry name" value="MANNOSYL-D-GLYCERATE TRANSPORT/METABOLISM SYSTEM REPRESSOR MNGR-RELATED"/>
    <property type="match status" value="1"/>
</dbReference>
<dbReference type="SUPFAM" id="SSF64288">
    <property type="entry name" value="Chorismate lyase-like"/>
    <property type="match status" value="1"/>
</dbReference>
<keyword evidence="6" id="KW-1185">Reference proteome</keyword>
<proteinExistence type="predicted"/>
<dbReference type="InterPro" id="IPR036388">
    <property type="entry name" value="WH-like_DNA-bd_sf"/>
</dbReference>
<dbReference type="Gene3D" id="3.40.1410.10">
    <property type="entry name" value="Chorismate lyase-like"/>
    <property type="match status" value="1"/>
</dbReference>
<accession>A0A401YRB8</accession>
<dbReference type="Pfam" id="PF07702">
    <property type="entry name" value="UTRA"/>
    <property type="match status" value="1"/>
</dbReference>
<keyword evidence="3" id="KW-0804">Transcription</keyword>
<feature type="domain" description="HTH gntR-type" evidence="4">
    <location>
        <begin position="9"/>
        <end position="77"/>
    </location>
</feature>
<evidence type="ECO:0000256" key="1">
    <source>
        <dbReference type="ARBA" id="ARBA00023015"/>
    </source>
</evidence>
<dbReference type="SMART" id="SM00866">
    <property type="entry name" value="UTRA"/>
    <property type="match status" value="1"/>
</dbReference>
<dbReference type="CDD" id="cd07377">
    <property type="entry name" value="WHTH_GntR"/>
    <property type="match status" value="1"/>
</dbReference>
<sequence>MAIDPTDPRSPSRQIADELREEITSGRLAPGDALPSEKMLVGRFGTAPATARQAVRLLKEEGLVVAERGKGVYVKRQPPTIRLGSHRFSRQTRAEGKSAFEAEIERQGLEWGQEVLELAEVPAPEWVAEWLGVDAGATVFVRRRRNLVGDTPTQLADSYYRLDTVEDTAIRTPDTGPGGSYARLEEKGLTLERFREEIRIRMPTPTEVQGLRLTPGTPVAELRRIAFGASGPLEVLESVVSGDSHVFCYEFAAPE</sequence>
<dbReference type="Pfam" id="PF00392">
    <property type="entry name" value="GntR"/>
    <property type="match status" value="1"/>
</dbReference>
<dbReference type="PROSITE" id="PS50949">
    <property type="entry name" value="HTH_GNTR"/>
    <property type="match status" value="1"/>
</dbReference>
<dbReference type="SMART" id="SM00345">
    <property type="entry name" value="HTH_GNTR"/>
    <property type="match status" value="1"/>
</dbReference>
<keyword evidence="1" id="KW-0805">Transcription regulation</keyword>
<reference evidence="5 6" key="1">
    <citation type="submission" date="2018-12" db="EMBL/GenBank/DDBJ databases">
        <title>Draft genome sequence of Embleya hyalina NBRC 13850T.</title>
        <authorList>
            <person name="Komaki H."/>
            <person name="Hosoyama A."/>
            <person name="Kimura A."/>
            <person name="Ichikawa N."/>
            <person name="Tamura T."/>
        </authorList>
    </citation>
    <scope>NUCLEOTIDE SEQUENCE [LARGE SCALE GENOMIC DNA]</scope>
    <source>
        <strain evidence="5 6">NBRC 13850</strain>
    </source>
</reference>
<keyword evidence="2" id="KW-0238">DNA-binding</keyword>
<evidence type="ECO:0000313" key="5">
    <source>
        <dbReference type="EMBL" id="GCD97126.1"/>
    </source>
</evidence>
<dbReference type="AlphaFoldDB" id="A0A401YRB8"/>
<dbReference type="GO" id="GO:0003700">
    <property type="term" value="F:DNA-binding transcription factor activity"/>
    <property type="evidence" value="ECO:0007669"/>
    <property type="project" value="InterPro"/>
</dbReference>
<dbReference type="EMBL" id="BIFH01000023">
    <property type="protein sequence ID" value="GCD97126.1"/>
    <property type="molecule type" value="Genomic_DNA"/>
</dbReference>
<dbReference type="Gene3D" id="1.10.10.10">
    <property type="entry name" value="Winged helix-like DNA-binding domain superfamily/Winged helix DNA-binding domain"/>
    <property type="match status" value="1"/>
</dbReference>
<dbReference type="Proteomes" id="UP000286931">
    <property type="component" value="Unassembled WGS sequence"/>
</dbReference>
<dbReference type="InterPro" id="IPR011663">
    <property type="entry name" value="UTRA"/>
</dbReference>
<dbReference type="SUPFAM" id="SSF46785">
    <property type="entry name" value="Winged helix' DNA-binding domain"/>
    <property type="match status" value="1"/>
</dbReference>
<evidence type="ECO:0000259" key="4">
    <source>
        <dbReference type="PROSITE" id="PS50949"/>
    </source>
</evidence>